<name>A0ABW3AT92_9SPHI</name>
<dbReference type="CDD" id="cd03789">
    <property type="entry name" value="GT9_LPS_heptosyltransferase"/>
    <property type="match status" value="1"/>
</dbReference>
<dbReference type="PANTHER" id="PTHR30160:SF1">
    <property type="entry name" value="LIPOPOLYSACCHARIDE 1,2-N-ACETYLGLUCOSAMINETRANSFERASE-RELATED"/>
    <property type="match status" value="1"/>
</dbReference>
<keyword evidence="1" id="KW-0328">Glycosyltransferase</keyword>
<keyword evidence="4" id="KW-1185">Reference proteome</keyword>
<dbReference type="Pfam" id="PF01075">
    <property type="entry name" value="Glyco_transf_9"/>
    <property type="match status" value="1"/>
</dbReference>
<comment type="caution">
    <text evidence="3">The sequence shown here is derived from an EMBL/GenBank/DDBJ whole genome shotgun (WGS) entry which is preliminary data.</text>
</comment>
<gene>
    <name evidence="3" type="ORF">ACFQZX_10610</name>
</gene>
<sequence length="376" mass="41583">MNWQNCKNILCIRPDNMGDLIMTAPAIRALKESFGAKITVLTSSMAKGIVNFIPEIDDAIIFDLPWVKTADIPDNEQFQQIVNVLKEKKFDAAVIFTVYSQNPLPTAMLAYLAGIPRVLAYCRENPYHLINNWVPDKEPYDFIKHQVRRDLDLVASVGAKTSNEDLHLEADDSLWMTVASKLTGIGVDVNKPWLIVHSGVSEKKRTYPIKKWAAAAKQLIEQGFQIILTGSTAEKHLTDELESEVGQGSFSAGGLFPLAEFICLVKHAPVMLSVNTGTVHIATAVGTPVVVLYAQTNPQHTPWNIPNRVLEFPVPAYLRSRNEVIMHVNKTVYSKPTALPTSADVVNAVNELISLRGLPAQQFHEIPNESQAIPAS</sequence>
<dbReference type="EMBL" id="JBHTHZ010000005">
    <property type="protein sequence ID" value="MFD0794070.1"/>
    <property type="molecule type" value="Genomic_DNA"/>
</dbReference>
<protein>
    <submittedName>
        <fullName evidence="3">Glycosyltransferase family 9 protein</fullName>
    </submittedName>
</protein>
<evidence type="ECO:0000313" key="3">
    <source>
        <dbReference type="EMBL" id="MFD0794070.1"/>
    </source>
</evidence>
<proteinExistence type="predicted"/>
<dbReference type="InterPro" id="IPR002201">
    <property type="entry name" value="Glyco_trans_9"/>
</dbReference>
<evidence type="ECO:0000313" key="4">
    <source>
        <dbReference type="Proteomes" id="UP001597010"/>
    </source>
</evidence>
<dbReference type="InterPro" id="IPR051199">
    <property type="entry name" value="LPS_LOS_Heptosyltrfase"/>
</dbReference>
<dbReference type="SUPFAM" id="SSF53756">
    <property type="entry name" value="UDP-Glycosyltransferase/glycogen phosphorylase"/>
    <property type="match status" value="1"/>
</dbReference>
<keyword evidence="2" id="KW-0808">Transferase</keyword>
<evidence type="ECO:0000256" key="2">
    <source>
        <dbReference type="ARBA" id="ARBA00022679"/>
    </source>
</evidence>
<dbReference type="Proteomes" id="UP001597010">
    <property type="component" value="Unassembled WGS sequence"/>
</dbReference>
<dbReference type="RefSeq" id="WP_377114823.1">
    <property type="nucleotide sequence ID" value="NZ_JBHTHZ010000005.1"/>
</dbReference>
<evidence type="ECO:0000256" key="1">
    <source>
        <dbReference type="ARBA" id="ARBA00022676"/>
    </source>
</evidence>
<dbReference type="PANTHER" id="PTHR30160">
    <property type="entry name" value="TETRAACYLDISACCHARIDE 4'-KINASE-RELATED"/>
    <property type="match status" value="1"/>
</dbReference>
<reference evidence="4" key="1">
    <citation type="journal article" date="2019" name="Int. J. Syst. Evol. Microbiol.">
        <title>The Global Catalogue of Microorganisms (GCM) 10K type strain sequencing project: providing services to taxonomists for standard genome sequencing and annotation.</title>
        <authorList>
            <consortium name="The Broad Institute Genomics Platform"/>
            <consortium name="The Broad Institute Genome Sequencing Center for Infectious Disease"/>
            <person name="Wu L."/>
            <person name="Ma J."/>
        </authorList>
    </citation>
    <scope>NUCLEOTIDE SEQUENCE [LARGE SCALE GENOMIC DNA]</scope>
    <source>
        <strain evidence="4">CCUG 61484</strain>
    </source>
</reference>
<organism evidence="3 4">
    <name type="scientific">Mucilaginibacter litoreus</name>
    <dbReference type="NCBI Taxonomy" id="1048221"/>
    <lineage>
        <taxon>Bacteria</taxon>
        <taxon>Pseudomonadati</taxon>
        <taxon>Bacteroidota</taxon>
        <taxon>Sphingobacteriia</taxon>
        <taxon>Sphingobacteriales</taxon>
        <taxon>Sphingobacteriaceae</taxon>
        <taxon>Mucilaginibacter</taxon>
    </lineage>
</organism>
<dbReference type="Gene3D" id="3.40.50.2000">
    <property type="entry name" value="Glycogen Phosphorylase B"/>
    <property type="match status" value="2"/>
</dbReference>
<accession>A0ABW3AT92</accession>